<dbReference type="AlphaFoldDB" id="A0A0F4VJQ2"/>
<keyword evidence="1" id="KW-0812">Transmembrane</keyword>
<proteinExistence type="predicted"/>
<name>A0A0F4VJQ2_9HYPH</name>
<comment type="caution">
    <text evidence="2">The sequence shown here is derived from an EMBL/GenBank/DDBJ whole genome shotgun (WGS) entry which is preliminary data.</text>
</comment>
<protein>
    <submittedName>
        <fullName evidence="2">Uncharacterized protein</fullName>
    </submittedName>
</protein>
<evidence type="ECO:0000313" key="3">
    <source>
        <dbReference type="Proteomes" id="UP000033731"/>
    </source>
</evidence>
<gene>
    <name evidence="2" type="ORF">DJ66_0445</name>
</gene>
<accession>A0A0F4VJQ2</accession>
<organism evidence="2 3">
    <name type="scientific">Candidatus Liberibacter solanacearum</name>
    <dbReference type="NCBI Taxonomy" id="556287"/>
    <lineage>
        <taxon>Bacteria</taxon>
        <taxon>Pseudomonadati</taxon>
        <taxon>Pseudomonadota</taxon>
        <taxon>Alphaproteobacteria</taxon>
        <taxon>Hyphomicrobiales</taxon>
        <taxon>Rhizobiaceae</taxon>
        <taxon>Liberibacter</taxon>
    </lineage>
</organism>
<dbReference type="EMBL" id="JMTK01000002">
    <property type="protein sequence ID" value="KJZ81723.1"/>
    <property type="molecule type" value="Genomic_DNA"/>
</dbReference>
<reference evidence="2 3" key="1">
    <citation type="journal article" date="2015" name="Phytopathology">
        <title>Genomes of Candidatus Liberibacter solanacearum haplotype A from New Zealand and the USA suggest significant genome plasticity in the species.</title>
        <authorList>
            <person name="Thompson S.M."/>
            <person name="Johnson C.P."/>
            <person name="Lu A.Y."/>
            <person name="Frampton R.A."/>
            <person name="Sullivan K.L."/>
            <person name="Fiers M.W."/>
            <person name="Crowhurst R.N."/>
            <person name="Pitman A.R."/>
            <person name="Scott I."/>
            <person name="Gudmestad N.C."/>
            <person name="Smith G.R."/>
        </authorList>
    </citation>
    <scope>NUCLEOTIDE SEQUENCE [LARGE SCALE GENOMIC DNA]</scope>
    <source>
        <strain evidence="2 3">LsoNZ1</strain>
    </source>
</reference>
<dbReference type="Proteomes" id="UP000033731">
    <property type="component" value="Unassembled WGS sequence"/>
</dbReference>
<feature type="transmembrane region" description="Helical" evidence="1">
    <location>
        <begin position="27"/>
        <end position="47"/>
    </location>
</feature>
<keyword evidence="1" id="KW-0472">Membrane</keyword>
<evidence type="ECO:0000256" key="1">
    <source>
        <dbReference type="SAM" id="Phobius"/>
    </source>
</evidence>
<keyword evidence="3" id="KW-1185">Reference proteome</keyword>
<keyword evidence="1" id="KW-1133">Transmembrane helix</keyword>
<sequence>MFKKKRIMQQYDPKYIKVYHDKKWKSYYHIMSFYITVGTVFLFWNLIEAMFS</sequence>
<dbReference type="PATRIC" id="fig|556287.9.peg.468"/>
<evidence type="ECO:0000313" key="2">
    <source>
        <dbReference type="EMBL" id="KJZ81723.1"/>
    </source>
</evidence>